<evidence type="ECO:0000313" key="1">
    <source>
        <dbReference type="EMBL" id="SDA00703.1"/>
    </source>
</evidence>
<proteinExistence type="predicted"/>
<protein>
    <submittedName>
        <fullName evidence="1">BZ3500_MvSof-1268-A1-R1_Chr9g10793 protein</fullName>
    </submittedName>
</protein>
<dbReference type="Proteomes" id="UP000249723">
    <property type="component" value="Unassembled WGS sequence"/>
</dbReference>
<dbReference type="EMBL" id="FMWP01000107">
    <property type="protein sequence ID" value="SDA00703.1"/>
    <property type="molecule type" value="Genomic_DNA"/>
</dbReference>
<organism evidence="1 2">
    <name type="scientific">Microbotryum saponariae</name>
    <dbReference type="NCBI Taxonomy" id="289078"/>
    <lineage>
        <taxon>Eukaryota</taxon>
        <taxon>Fungi</taxon>
        <taxon>Dikarya</taxon>
        <taxon>Basidiomycota</taxon>
        <taxon>Pucciniomycotina</taxon>
        <taxon>Microbotryomycetes</taxon>
        <taxon>Microbotryales</taxon>
        <taxon>Microbotryaceae</taxon>
        <taxon>Microbotryum</taxon>
    </lineage>
</organism>
<accession>A0A2X0KFF2</accession>
<sequence length="390" mass="43672">MAISGGSEVKRSKKVQLYNYDRIRLSNTYITEVEIIPAECCPPIVLVRSRPEASTLLSTLCPRLSLTDASPLRQMWILWKLLAPEESGNVREVAVTKRLLQNAATLPSHILDHIALHVESRRFVANDRGAFLPSDSPRVDVAFVTILVPPCHKDRRYRSLIDKKHPPTIRHLVTAFSRLTQVVFAFSDCGIKLRGIAPSNVLHVDGEVLVWDLANATFSEYPRSSARLPTDPEEMCGQGLRNSKTFRASVYTDLKSSIITFVATIARAFEECTDEETRQVWRPFGFGKAFGEIDSTPLLALFRDLLFTMSHHQEKSDVPTPLEYIERRSAPLAKFFEIILDEEPSADTEAAMRALPSRLLVEVLAPNDGYVAQCTPGVLARHFSLGDGSW</sequence>
<dbReference type="AlphaFoldDB" id="A0A2X0KFF2"/>
<gene>
    <name evidence="1" type="ORF">BZ3500_MVSOF-1268-A1-R1_CHR9G10793</name>
</gene>
<keyword evidence="2" id="KW-1185">Reference proteome</keyword>
<reference evidence="2" key="1">
    <citation type="submission" date="2016-10" db="EMBL/GenBank/DDBJ databases">
        <authorList>
            <person name="Jeantristanb JTB J.-T."/>
            <person name="Ricardo R."/>
        </authorList>
    </citation>
    <scope>NUCLEOTIDE SEQUENCE [LARGE SCALE GENOMIC DNA]</scope>
</reference>
<dbReference type="OrthoDB" id="10346150at2759"/>
<name>A0A2X0KFF2_9BASI</name>
<evidence type="ECO:0000313" key="2">
    <source>
        <dbReference type="Proteomes" id="UP000249723"/>
    </source>
</evidence>